<gene>
    <name evidence="1" type="ordered locus">Amuc_0734</name>
</gene>
<accession>B2UQ35</accession>
<proteinExistence type="predicted"/>
<dbReference type="HOGENOM" id="CLU_1559705_0_0_0"/>
<name>B2UQ35_AKKM8</name>
<dbReference type="PaxDb" id="349741-Amuc_0734"/>
<keyword evidence="2" id="KW-1185">Reference proteome</keyword>
<dbReference type="OrthoDB" id="199955at2"/>
<dbReference type="EMBL" id="CP001071">
    <property type="protein sequence ID" value="ACD04570.1"/>
    <property type="molecule type" value="Genomic_DNA"/>
</dbReference>
<reference evidence="2" key="1">
    <citation type="journal article" date="2011" name="PLoS ONE">
        <title>The genome of Akkermansia muciniphila, a dedicated intestinal mucin degrader, and its use in exploring intestinal metagenomes.</title>
        <authorList>
            <person name="van Passel M.W."/>
            <person name="Kant R."/>
            <person name="Zoetendal E.G."/>
            <person name="Plugge C.M."/>
            <person name="Derrien M."/>
            <person name="Malfatti S.A."/>
            <person name="Chain P.S."/>
            <person name="Woyke T."/>
            <person name="Palva A."/>
            <person name="de Vos W.M."/>
            <person name="Smidt H."/>
        </authorList>
    </citation>
    <scope>NUCLEOTIDE SEQUENCE [LARGE SCALE GENOMIC DNA]</scope>
    <source>
        <strain evidence="2">ATCC BAA-835 / DSM 22959 / JCM 33894 / BCRC 81048 / CCUG 64013 / CIP 107961 / Muc</strain>
    </source>
</reference>
<sequence length="171" mass="20497">MDTNLLSYQSFLDIMKVIYPVFPLPNNKQFKICIDFIKSESFALPVIEFCEYVHVYKINWLKCSWEYDLMPLEYDTTILPHYIFSTSFLRYYFPTCLNLTIKYFFGDYHKYEIGNIDSFVGYTIGAVIENYKNLNESEKNLLGRILKLMENNSFYDYKDECIKLKNKIMNN</sequence>
<dbReference type="RefSeq" id="WP_012419785.1">
    <property type="nucleotide sequence ID" value="NC_010655.1"/>
</dbReference>
<protein>
    <submittedName>
        <fullName evidence="1">Uncharacterized protein</fullName>
    </submittedName>
</protein>
<dbReference type="Proteomes" id="UP000001031">
    <property type="component" value="Chromosome"/>
</dbReference>
<dbReference type="KEGG" id="amu:Amuc_0734"/>
<evidence type="ECO:0000313" key="1">
    <source>
        <dbReference type="EMBL" id="ACD04570.1"/>
    </source>
</evidence>
<organism evidence="1 2">
    <name type="scientific">Akkermansia muciniphila (strain ATCC BAA-835 / DSM 22959 / JCM 33894 / BCRC 81048 / CCUG 64013 / CIP 107961 / Muc)</name>
    <dbReference type="NCBI Taxonomy" id="349741"/>
    <lineage>
        <taxon>Bacteria</taxon>
        <taxon>Pseudomonadati</taxon>
        <taxon>Verrucomicrobiota</taxon>
        <taxon>Verrucomicrobiia</taxon>
        <taxon>Verrucomicrobiales</taxon>
        <taxon>Akkermansiaceae</taxon>
        <taxon>Akkermansia</taxon>
    </lineage>
</organism>
<evidence type="ECO:0000313" key="2">
    <source>
        <dbReference type="Proteomes" id="UP000001031"/>
    </source>
</evidence>
<dbReference type="AlphaFoldDB" id="B2UQ35"/>